<dbReference type="Pfam" id="PF01966">
    <property type="entry name" value="HD"/>
    <property type="match status" value="1"/>
</dbReference>
<dbReference type="InterPro" id="IPR006674">
    <property type="entry name" value="HD_domain"/>
</dbReference>
<proteinExistence type="predicted"/>
<gene>
    <name evidence="2" type="ORF">UFOPK2958_00645</name>
</gene>
<dbReference type="PANTHER" id="PTHR40202:SF1">
    <property type="entry name" value="HD DOMAIN-CONTAINING PROTEIN"/>
    <property type="match status" value="1"/>
</dbReference>
<dbReference type="SUPFAM" id="SSF109604">
    <property type="entry name" value="HD-domain/PDEase-like"/>
    <property type="match status" value="1"/>
</dbReference>
<dbReference type="AlphaFoldDB" id="A0A6J6WF78"/>
<dbReference type="Gene3D" id="1.10.3210.10">
    <property type="entry name" value="Hypothetical protein af1432"/>
    <property type="match status" value="1"/>
</dbReference>
<dbReference type="CDD" id="cd00077">
    <property type="entry name" value="HDc"/>
    <property type="match status" value="1"/>
</dbReference>
<accession>A0A6J6WF78</accession>
<organism evidence="2">
    <name type="scientific">freshwater metagenome</name>
    <dbReference type="NCBI Taxonomy" id="449393"/>
    <lineage>
        <taxon>unclassified sequences</taxon>
        <taxon>metagenomes</taxon>
        <taxon>ecological metagenomes</taxon>
    </lineage>
</organism>
<protein>
    <submittedName>
        <fullName evidence="2">Unannotated protein</fullName>
    </submittedName>
</protein>
<dbReference type="EMBL" id="CAFAAB010000059">
    <property type="protein sequence ID" value="CAB4782679.1"/>
    <property type="molecule type" value="Genomic_DNA"/>
</dbReference>
<dbReference type="PANTHER" id="PTHR40202">
    <property type="match status" value="1"/>
</dbReference>
<evidence type="ECO:0000313" key="2">
    <source>
        <dbReference type="EMBL" id="CAB4782679.1"/>
    </source>
</evidence>
<dbReference type="InterPro" id="IPR052567">
    <property type="entry name" value="OP_Dioxygenase"/>
</dbReference>
<evidence type="ECO:0000259" key="1">
    <source>
        <dbReference type="Pfam" id="PF01966"/>
    </source>
</evidence>
<name>A0A6J6WF78_9ZZZZ</name>
<reference evidence="2" key="1">
    <citation type="submission" date="2020-05" db="EMBL/GenBank/DDBJ databases">
        <authorList>
            <person name="Chiriac C."/>
            <person name="Salcher M."/>
            <person name="Ghai R."/>
            <person name="Kavagutti S V."/>
        </authorList>
    </citation>
    <scope>NUCLEOTIDE SEQUENCE</scope>
</reference>
<sequence>MSPVEIGIFRPLPFSHINWFQRFEIEPGRCDNIQMTTFARMDESTREQWMHIAEVTVAAQPRVADRILSMLADLSTVTDGFAVDQLQHAVQTATRAEDAGMDEEVIVASLCHDIGKIISVANHPKIAAEILRPYVREDVYWMICAHQDFQGKHYYSHLGMDPDLRRNHVGKSWYELAQQFADDWDQTSFDPEFTSRPLEHFEPMVRRVFSKPRSI</sequence>
<feature type="domain" description="HD" evidence="1">
    <location>
        <begin position="87"/>
        <end position="152"/>
    </location>
</feature>
<dbReference type="InterPro" id="IPR003607">
    <property type="entry name" value="HD/PDEase_dom"/>
</dbReference>